<dbReference type="AlphaFoldDB" id="A0AAQ4EBA2"/>
<dbReference type="PANTHER" id="PTHR11360:SF303">
    <property type="entry name" value="MAJOR FACILITATOR SUPERFAMILY (MFS) PROFILE DOMAIN-CONTAINING PROTEIN"/>
    <property type="match status" value="1"/>
</dbReference>
<feature type="transmembrane region" description="Helical" evidence="2">
    <location>
        <begin position="365"/>
        <end position="384"/>
    </location>
</feature>
<dbReference type="Pfam" id="PF07690">
    <property type="entry name" value="MFS_1"/>
    <property type="match status" value="1"/>
</dbReference>
<feature type="non-terminal residue" evidence="3">
    <location>
        <position position="385"/>
    </location>
</feature>
<dbReference type="Gene3D" id="1.20.1250.20">
    <property type="entry name" value="MFS general substrate transporter like domains"/>
    <property type="match status" value="1"/>
</dbReference>
<name>A0AAQ4EBA2_AMBAM</name>
<feature type="transmembrane region" description="Helical" evidence="2">
    <location>
        <begin position="90"/>
        <end position="112"/>
    </location>
</feature>
<dbReference type="SUPFAM" id="SSF103473">
    <property type="entry name" value="MFS general substrate transporter"/>
    <property type="match status" value="1"/>
</dbReference>
<feature type="region of interest" description="Disordered" evidence="1">
    <location>
        <begin position="1"/>
        <end position="20"/>
    </location>
</feature>
<evidence type="ECO:0000313" key="3">
    <source>
        <dbReference type="EMBL" id="KAK8772035.1"/>
    </source>
</evidence>
<gene>
    <name evidence="3" type="ORF">V5799_024721</name>
</gene>
<feature type="transmembrane region" description="Helical" evidence="2">
    <location>
        <begin position="124"/>
        <end position="143"/>
    </location>
</feature>
<dbReference type="InterPro" id="IPR036259">
    <property type="entry name" value="MFS_trans_sf"/>
</dbReference>
<comment type="caution">
    <text evidence="3">The sequence shown here is derived from an EMBL/GenBank/DDBJ whole genome shotgun (WGS) entry which is preliminary data.</text>
</comment>
<dbReference type="Proteomes" id="UP001321473">
    <property type="component" value="Unassembled WGS sequence"/>
</dbReference>
<dbReference type="InterPro" id="IPR050327">
    <property type="entry name" value="Proton-linked_MCT"/>
</dbReference>
<keyword evidence="2" id="KW-0812">Transmembrane</keyword>
<feature type="transmembrane region" description="Helical" evidence="2">
    <location>
        <begin position="308"/>
        <end position="326"/>
    </location>
</feature>
<protein>
    <recommendedName>
        <fullName evidence="5">Monocarboxylate transporter</fullName>
    </recommendedName>
</protein>
<dbReference type="PANTHER" id="PTHR11360">
    <property type="entry name" value="MONOCARBOXYLATE TRANSPORTER"/>
    <property type="match status" value="1"/>
</dbReference>
<organism evidence="3 4">
    <name type="scientific">Amblyomma americanum</name>
    <name type="common">Lone star tick</name>
    <dbReference type="NCBI Taxonomy" id="6943"/>
    <lineage>
        <taxon>Eukaryota</taxon>
        <taxon>Metazoa</taxon>
        <taxon>Ecdysozoa</taxon>
        <taxon>Arthropoda</taxon>
        <taxon>Chelicerata</taxon>
        <taxon>Arachnida</taxon>
        <taxon>Acari</taxon>
        <taxon>Parasitiformes</taxon>
        <taxon>Ixodida</taxon>
        <taxon>Ixodoidea</taxon>
        <taxon>Ixodidae</taxon>
        <taxon>Amblyomminae</taxon>
        <taxon>Amblyomma</taxon>
    </lineage>
</organism>
<evidence type="ECO:0000256" key="2">
    <source>
        <dbReference type="SAM" id="Phobius"/>
    </source>
</evidence>
<keyword evidence="2" id="KW-1133">Transmembrane helix</keyword>
<evidence type="ECO:0000256" key="1">
    <source>
        <dbReference type="SAM" id="MobiDB-lite"/>
    </source>
</evidence>
<feature type="transmembrane region" description="Helical" evidence="2">
    <location>
        <begin position="149"/>
        <end position="171"/>
    </location>
</feature>
<dbReference type="GO" id="GO:0008028">
    <property type="term" value="F:monocarboxylic acid transmembrane transporter activity"/>
    <property type="evidence" value="ECO:0007669"/>
    <property type="project" value="TreeGrafter"/>
</dbReference>
<evidence type="ECO:0008006" key="5">
    <source>
        <dbReference type="Google" id="ProtNLM"/>
    </source>
</evidence>
<feature type="transmembrane region" description="Helical" evidence="2">
    <location>
        <begin position="332"/>
        <end position="353"/>
    </location>
</feature>
<dbReference type="InterPro" id="IPR011701">
    <property type="entry name" value="MFS"/>
</dbReference>
<dbReference type="EMBL" id="JARKHS020018932">
    <property type="protein sequence ID" value="KAK8772035.1"/>
    <property type="molecule type" value="Genomic_DNA"/>
</dbReference>
<proteinExistence type="predicted"/>
<accession>A0AAQ4EBA2</accession>
<evidence type="ECO:0000313" key="4">
    <source>
        <dbReference type="Proteomes" id="UP001321473"/>
    </source>
</evidence>
<feature type="transmembrane region" description="Helical" evidence="2">
    <location>
        <begin position="49"/>
        <end position="70"/>
    </location>
</feature>
<reference evidence="3 4" key="1">
    <citation type="journal article" date="2023" name="Arcadia Sci">
        <title>De novo assembly of a long-read Amblyomma americanum tick genome.</title>
        <authorList>
            <person name="Chou S."/>
            <person name="Poskanzer K.E."/>
            <person name="Rollins M."/>
            <person name="Thuy-Boun P.S."/>
        </authorList>
    </citation>
    <scope>NUCLEOTIDE SEQUENCE [LARGE SCALE GENOMIC DNA]</scope>
    <source>
        <strain evidence="3">F_SG_1</strain>
        <tissue evidence="3">Salivary glands</tissue>
    </source>
</reference>
<keyword evidence="4" id="KW-1185">Reference proteome</keyword>
<sequence>MAELEQLCPPPRNPSPTEVSRYGSLPLATVRERLPGSAVEVDRCWGVPIAGAIVAFLSFVSTSSYGYLYVLFMDTYGVNRQQAAWPQSGAVIAGGSVGAGVGSALLGIATYLMMYFDKYKATAIAIKDVGTVVAGVAAVPIASCLTRRYGLHGCLLMMGGLMLHMLPVIILTRTPRPFRICGAEEDSRPPSNGATGVIAENGEEALSASPYEAEVPSASSSNTNPLVSSDSVLSAFTMPMFYALVLFQIVSDYTFTTYATTIVDYIVDKGTALTSAKKIVVYSGLGQACGRVVVPFLMDKIAFNRTRVAAGCIFVSALCFVAIPFVSTFGQVVGLGCVAGVAEGYILCIKPVLMADHIGLKRFSFCCGVAGIVGLPVWFAGPAIL</sequence>
<keyword evidence="2" id="KW-0472">Membrane</keyword>